<evidence type="ECO:0000313" key="2">
    <source>
        <dbReference type="EMBL" id="KAK6917875.1"/>
    </source>
</evidence>
<reference evidence="2 3" key="1">
    <citation type="submission" date="2023-12" db="EMBL/GenBank/DDBJ databases">
        <title>A high-quality genome assembly for Dillenia turbinata (Dilleniales).</title>
        <authorList>
            <person name="Chanderbali A."/>
        </authorList>
    </citation>
    <scope>NUCLEOTIDE SEQUENCE [LARGE SCALE GENOMIC DNA]</scope>
    <source>
        <strain evidence="2">LSX21</strain>
        <tissue evidence="2">Leaf</tissue>
    </source>
</reference>
<dbReference type="AlphaFoldDB" id="A0AAN8ULQ4"/>
<proteinExistence type="predicted"/>
<dbReference type="Proteomes" id="UP001370490">
    <property type="component" value="Unassembled WGS sequence"/>
</dbReference>
<evidence type="ECO:0000313" key="3">
    <source>
        <dbReference type="Proteomes" id="UP001370490"/>
    </source>
</evidence>
<dbReference type="InterPro" id="IPR036163">
    <property type="entry name" value="HMA_dom_sf"/>
</dbReference>
<sequence length="158" mass="17851">MAQDVKMVLKVVDLHCSKCYKKVKKVLCKFPEITDQVYDEKANTVTIKVSCCNPEKLRDKICCKGGKSIKSIEIVKPKKDDTIKPEPVQVPVIRVQGYLPIHAYPMGCSCIDCRYGWPQCPPCPPPPPPPCYCGGRRCYCGSRYYYFCEENPASCTVM</sequence>
<evidence type="ECO:0000259" key="1">
    <source>
        <dbReference type="PROSITE" id="PS50846"/>
    </source>
</evidence>
<dbReference type="Pfam" id="PF00403">
    <property type="entry name" value="HMA"/>
    <property type="match status" value="1"/>
</dbReference>
<accession>A0AAN8ULQ4</accession>
<dbReference type="EMBL" id="JBAMMX010000023">
    <property type="protein sequence ID" value="KAK6917875.1"/>
    <property type="molecule type" value="Genomic_DNA"/>
</dbReference>
<gene>
    <name evidence="2" type="ORF">RJ641_018626</name>
</gene>
<dbReference type="Gene3D" id="3.30.70.100">
    <property type="match status" value="1"/>
</dbReference>
<dbReference type="InterPro" id="IPR006121">
    <property type="entry name" value="HMA_dom"/>
</dbReference>
<name>A0AAN8ULQ4_9MAGN</name>
<organism evidence="2 3">
    <name type="scientific">Dillenia turbinata</name>
    <dbReference type="NCBI Taxonomy" id="194707"/>
    <lineage>
        <taxon>Eukaryota</taxon>
        <taxon>Viridiplantae</taxon>
        <taxon>Streptophyta</taxon>
        <taxon>Embryophyta</taxon>
        <taxon>Tracheophyta</taxon>
        <taxon>Spermatophyta</taxon>
        <taxon>Magnoliopsida</taxon>
        <taxon>eudicotyledons</taxon>
        <taxon>Gunneridae</taxon>
        <taxon>Pentapetalae</taxon>
        <taxon>Dilleniales</taxon>
        <taxon>Dilleniaceae</taxon>
        <taxon>Dillenia</taxon>
    </lineage>
</organism>
<protein>
    <submittedName>
        <fullName evidence="2">Heavy metal-associated domain, HMA</fullName>
    </submittedName>
</protein>
<dbReference type="PROSITE" id="PS50846">
    <property type="entry name" value="HMA_2"/>
    <property type="match status" value="1"/>
</dbReference>
<dbReference type="SUPFAM" id="SSF55008">
    <property type="entry name" value="HMA, heavy metal-associated domain"/>
    <property type="match status" value="1"/>
</dbReference>
<keyword evidence="3" id="KW-1185">Reference proteome</keyword>
<feature type="domain" description="HMA" evidence="1">
    <location>
        <begin position="5"/>
        <end position="69"/>
    </location>
</feature>
<comment type="caution">
    <text evidence="2">The sequence shown here is derived from an EMBL/GenBank/DDBJ whole genome shotgun (WGS) entry which is preliminary data.</text>
</comment>
<dbReference type="GO" id="GO:0046872">
    <property type="term" value="F:metal ion binding"/>
    <property type="evidence" value="ECO:0007669"/>
    <property type="project" value="InterPro"/>
</dbReference>
<dbReference type="PANTHER" id="PTHR47005">
    <property type="entry name" value="HEAVY METAL TRANSPORT/DETOXIFICATION SUPERFAMILY PROTEIN"/>
    <property type="match status" value="1"/>
</dbReference>
<dbReference type="CDD" id="cd00371">
    <property type="entry name" value="HMA"/>
    <property type="match status" value="1"/>
</dbReference>
<dbReference type="PANTHER" id="PTHR47005:SF5">
    <property type="entry name" value="HEAVY METAL TRANSPORT_DETOXIFICATION SUPERFAMILY PROTEIN"/>
    <property type="match status" value="1"/>
</dbReference>